<feature type="active site" description="Charge relay system" evidence="5">
    <location>
        <position position="365"/>
    </location>
</feature>
<comment type="similarity">
    <text evidence="1 5">Belongs to the peptidase S8 family.</text>
</comment>
<dbReference type="InterPro" id="IPR050131">
    <property type="entry name" value="Peptidase_S8_subtilisin-like"/>
</dbReference>
<protein>
    <recommendedName>
        <fullName evidence="6">Peptidase S8/S53 domain-containing protein</fullName>
    </recommendedName>
</protein>
<dbReference type="GO" id="GO:0006508">
    <property type="term" value="P:proteolysis"/>
    <property type="evidence" value="ECO:0007669"/>
    <property type="project" value="UniProtKB-KW"/>
</dbReference>
<dbReference type="SUPFAM" id="SSF52743">
    <property type="entry name" value="Subtilisin-like"/>
    <property type="match status" value="1"/>
</dbReference>
<dbReference type="GO" id="GO:0004252">
    <property type="term" value="F:serine-type endopeptidase activity"/>
    <property type="evidence" value="ECO:0007669"/>
    <property type="project" value="UniProtKB-UniRule"/>
</dbReference>
<sequence length="470" mass="52341">MKRSIFLTLMIAVCIISWSEVPVLVIDSGTDFTHSLLAPIANPTLSELNGIEGSDDDSNGYVDDVYGWNFAENSNILVHLENIPANYADIVKFMRLMGKLQLSGMDSLSQDEKMFLYTNYQNKEFLAWVQYIGGFAHGTHVAGIITKDNPYIKMKAIAHIPVGNTPAKEIAEEVSMAVRYFRSTKRDAEAATEQVTMDQLIDYFKSMGAQYAQAMEKEAEYVGQVNPRVVNCSFGTENKMLLENFKKMMVDEWGFVDPTDEQVQEVVNNFVKYAFLPRDKVLFSKAEDVLVCIAAGNSSEDLDNITTSPNDVDIPNKLVVAATSQDMELASFSCYGETKVDIAVPGVNILSSYPGEQMGVMSGTSQAAPYAAKIASMVIGVNPNLTALETKKILIETVDKKDWLRDKVISSGVINVKRAMQAARYTKEKMTVDAAIAKVNEEISEKPVKRNAILPKFNEQEREMYNWFAF</sequence>
<keyword evidence="3 5" id="KW-0378">Hydrolase</keyword>
<evidence type="ECO:0000313" key="8">
    <source>
        <dbReference type="Proteomes" id="UP000234857"/>
    </source>
</evidence>
<feature type="domain" description="Peptidase S8/S53" evidence="6">
    <location>
        <begin position="21"/>
        <end position="401"/>
    </location>
</feature>
<proteinExistence type="inferred from homology"/>
<dbReference type="Proteomes" id="UP000234857">
    <property type="component" value="Unassembled WGS sequence"/>
</dbReference>
<evidence type="ECO:0000256" key="1">
    <source>
        <dbReference type="ARBA" id="ARBA00011073"/>
    </source>
</evidence>
<evidence type="ECO:0000256" key="4">
    <source>
        <dbReference type="ARBA" id="ARBA00022825"/>
    </source>
</evidence>
<evidence type="ECO:0000256" key="3">
    <source>
        <dbReference type="ARBA" id="ARBA00022801"/>
    </source>
</evidence>
<feature type="active site" description="Charge relay system" evidence="5">
    <location>
        <position position="27"/>
    </location>
</feature>
<evidence type="ECO:0000259" key="6">
    <source>
        <dbReference type="Pfam" id="PF00082"/>
    </source>
</evidence>
<dbReference type="PANTHER" id="PTHR43806:SF11">
    <property type="entry name" value="CEREVISIN-RELATED"/>
    <property type="match status" value="1"/>
</dbReference>
<evidence type="ECO:0000256" key="5">
    <source>
        <dbReference type="PROSITE-ProRule" id="PRU01240"/>
    </source>
</evidence>
<dbReference type="EMBL" id="PKTG01000140">
    <property type="protein sequence ID" value="PLX15396.1"/>
    <property type="molecule type" value="Genomic_DNA"/>
</dbReference>
<dbReference type="Gene3D" id="3.40.50.200">
    <property type="entry name" value="Peptidase S8/S53 domain"/>
    <property type="match status" value="1"/>
</dbReference>
<keyword evidence="2 5" id="KW-0645">Protease</keyword>
<dbReference type="InterPro" id="IPR015500">
    <property type="entry name" value="Peptidase_S8_subtilisin-rel"/>
</dbReference>
<dbReference type="AlphaFoldDB" id="A0A2N5Z9Q8"/>
<evidence type="ECO:0000313" key="7">
    <source>
        <dbReference type="EMBL" id="PLX15396.1"/>
    </source>
</evidence>
<dbReference type="PRINTS" id="PR00723">
    <property type="entry name" value="SUBTILISIN"/>
</dbReference>
<accession>A0A2N5Z9Q8</accession>
<comment type="caution">
    <text evidence="7">The sequence shown here is derived from an EMBL/GenBank/DDBJ whole genome shotgun (WGS) entry which is preliminary data.</text>
</comment>
<dbReference type="InterPro" id="IPR036852">
    <property type="entry name" value="Peptidase_S8/S53_dom_sf"/>
</dbReference>
<organism evidence="7 8">
    <name type="scientific">Muiribacterium halophilum</name>
    <dbReference type="NCBI Taxonomy" id="2053465"/>
    <lineage>
        <taxon>Bacteria</taxon>
        <taxon>Candidatus Muiribacteriota</taxon>
        <taxon>Candidatus Muiribacteriia</taxon>
        <taxon>Candidatus Muiribacteriales</taxon>
        <taxon>Candidatus Muiribacteriaceae</taxon>
        <taxon>Candidatus Muiribacterium</taxon>
    </lineage>
</organism>
<dbReference type="PROSITE" id="PS51892">
    <property type="entry name" value="SUBTILASE"/>
    <property type="match status" value="1"/>
</dbReference>
<dbReference type="PANTHER" id="PTHR43806">
    <property type="entry name" value="PEPTIDASE S8"/>
    <property type="match status" value="1"/>
</dbReference>
<dbReference type="InterPro" id="IPR000209">
    <property type="entry name" value="Peptidase_S8/S53_dom"/>
</dbReference>
<feature type="active site" description="Charge relay system" evidence="5">
    <location>
        <position position="137"/>
    </location>
</feature>
<evidence type="ECO:0000256" key="2">
    <source>
        <dbReference type="ARBA" id="ARBA00022670"/>
    </source>
</evidence>
<gene>
    <name evidence="7" type="ORF">C0601_13160</name>
</gene>
<dbReference type="Pfam" id="PF00082">
    <property type="entry name" value="Peptidase_S8"/>
    <property type="match status" value="1"/>
</dbReference>
<reference evidence="7 8" key="1">
    <citation type="submission" date="2017-11" db="EMBL/GenBank/DDBJ databases">
        <title>Genome-resolved metagenomics identifies genetic mobility, metabolic interactions, and unexpected diversity in perchlorate-reducing communities.</title>
        <authorList>
            <person name="Barnum T.P."/>
            <person name="Figueroa I.A."/>
            <person name="Carlstrom C.I."/>
            <person name="Lucas L.N."/>
            <person name="Engelbrektson A.L."/>
            <person name="Coates J.D."/>
        </authorList>
    </citation>
    <scope>NUCLEOTIDE SEQUENCE [LARGE SCALE GENOMIC DNA]</scope>
    <source>
        <strain evidence="7">BM706</strain>
    </source>
</reference>
<keyword evidence="4 5" id="KW-0720">Serine protease</keyword>
<name>A0A2N5Z9Q8_MUIH1</name>